<keyword evidence="3" id="KW-1185">Reference proteome</keyword>
<feature type="region of interest" description="Disordered" evidence="1">
    <location>
        <begin position="154"/>
        <end position="174"/>
    </location>
</feature>
<proteinExistence type="predicted"/>
<feature type="compositionally biased region" description="Basic and acidic residues" evidence="1">
    <location>
        <begin position="23"/>
        <end position="37"/>
    </location>
</feature>
<evidence type="ECO:0000313" key="3">
    <source>
        <dbReference type="Proteomes" id="UP001642484"/>
    </source>
</evidence>
<feature type="non-terminal residue" evidence="2">
    <location>
        <position position="174"/>
    </location>
</feature>
<accession>A0ABP0J9F7</accession>
<organism evidence="2 3">
    <name type="scientific">Durusdinium trenchii</name>
    <dbReference type="NCBI Taxonomy" id="1381693"/>
    <lineage>
        <taxon>Eukaryota</taxon>
        <taxon>Sar</taxon>
        <taxon>Alveolata</taxon>
        <taxon>Dinophyceae</taxon>
        <taxon>Suessiales</taxon>
        <taxon>Symbiodiniaceae</taxon>
        <taxon>Durusdinium</taxon>
    </lineage>
</organism>
<gene>
    <name evidence="2" type="ORF">CCMP2556_LOCUS10311</name>
</gene>
<dbReference type="Proteomes" id="UP001642484">
    <property type="component" value="Unassembled WGS sequence"/>
</dbReference>
<reference evidence="2 3" key="1">
    <citation type="submission" date="2024-02" db="EMBL/GenBank/DDBJ databases">
        <authorList>
            <person name="Chen Y."/>
            <person name="Shah S."/>
            <person name="Dougan E. K."/>
            <person name="Thang M."/>
            <person name="Chan C."/>
        </authorList>
    </citation>
    <scope>NUCLEOTIDE SEQUENCE [LARGE SCALE GENOMIC DNA]</scope>
</reference>
<feature type="region of interest" description="Disordered" evidence="1">
    <location>
        <begin position="1"/>
        <end position="37"/>
    </location>
</feature>
<evidence type="ECO:0000256" key="1">
    <source>
        <dbReference type="SAM" id="MobiDB-lite"/>
    </source>
</evidence>
<protein>
    <submittedName>
        <fullName evidence="2">Uncharacterized protein</fullName>
    </submittedName>
</protein>
<comment type="caution">
    <text evidence="2">The sequence shown here is derived from an EMBL/GenBank/DDBJ whole genome shotgun (WGS) entry which is preliminary data.</text>
</comment>
<name>A0ABP0J9F7_9DINO</name>
<sequence length="174" mass="19267">MMPQKRRATAIVKAEPTTPGKSEPVKAKKVEDETEPEKAEVEVRSRLAQWLVQKSGLVVTSEAIYPVVPDAKYDVSSAASSEADRFLPDFAVAWMLLQRSGLDSAERGTIIANLRNIFTTDNAKKALKLAWPEDDLRRRDQNRGTALALDEDGSKDVLLQQDEEESDFCMASSA</sequence>
<dbReference type="EMBL" id="CAXAMN010004787">
    <property type="protein sequence ID" value="CAK9011023.1"/>
    <property type="molecule type" value="Genomic_DNA"/>
</dbReference>
<evidence type="ECO:0000313" key="2">
    <source>
        <dbReference type="EMBL" id="CAK9011023.1"/>
    </source>
</evidence>